<dbReference type="SUPFAM" id="SSF53335">
    <property type="entry name" value="S-adenosyl-L-methionine-dependent methyltransferases"/>
    <property type="match status" value="1"/>
</dbReference>
<evidence type="ECO:0000313" key="5">
    <source>
        <dbReference type="EMBL" id="OBR62479.1"/>
    </source>
</evidence>
<name>A0A1A5YA32_9BACL</name>
<dbReference type="GO" id="GO:0016423">
    <property type="term" value="F:tRNA (guanine) methyltransferase activity"/>
    <property type="evidence" value="ECO:0007669"/>
    <property type="project" value="TreeGrafter"/>
</dbReference>
<evidence type="ECO:0000259" key="3">
    <source>
        <dbReference type="Pfam" id="PF01170"/>
    </source>
</evidence>
<dbReference type="PROSITE" id="PS00092">
    <property type="entry name" value="N6_MTASE"/>
    <property type="match status" value="1"/>
</dbReference>
<dbReference type="Gene3D" id="3.40.50.150">
    <property type="entry name" value="Vaccinia Virus protein VP39"/>
    <property type="match status" value="1"/>
</dbReference>
<feature type="domain" description="RlmL ferredoxin-like" evidence="4">
    <location>
        <begin position="5"/>
        <end position="43"/>
    </location>
</feature>
<dbReference type="InterPro" id="IPR000241">
    <property type="entry name" value="RlmKL-like_Mtase"/>
</dbReference>
<keyword evidence="1" id="KW-0489">Methyltransferase</keyword>
<dbReference type="OrthoDB" id="9791556at2"/>
<dbReference type="InterPro" id="IPR029063">
    <property type="entry name" value="SAM-dependent_MTases_sf"/>
</dbReference>
<dbReference type="EMBL" id="LYPA01000080">
    <property type="protein sequence ID" value="OBR62479.1"/>
    <property type="molecule type" value="Genomic_DNA"/>
</dbReference>
<dbReference type="Pfam" id="PF01170">
    <property type="entry name" value="UPF0020"/>
    <property type="match status" value="1"/>
</dbReference>
<gene>
    <name evidence="5" type="ORF">A7K91_02380</name>
</gene>
<dbReference type="PRINTS" id="PR00507">
    <property type="entry name" value="N12N6MTFRASE"/>
</dbReference>
<evidence type="ECO:0000259" key="4">
    <source>
        <dbReference type="Pfam" id="PF22020"/>
    </source>
</evidence>
<dbReference type="STRING" id="1844972.A7K91_02380"/>
<sequence length="337" mass="37529">MNTYFFATVACGLEAVLAEEIEALGIKARGIKCERGKVIFHATGDPSQLIKLRCADNIYRILAEFQIGPHKSDLTQLAASIDKLHWKRLAFQYSESSSGICASASRRGEHAYSRFDMIKSIEKTLEKHGFKHAPKDADALFIRADIDGQACRISIKLTNAEFRFRGNDRIFLKGGIRPTVAAALVRISKPCKNDVFYDPFCGSGTISNERAAFPARRIMASDMEERAVWTAEKNGRGKVIVFHADATKMPSKSASVDIIVCNPPWNKQIAVGDVQKLYIRFLSEAKRILKPSGRIVLLTDCHEEIARGAEKNGLQLIDMYSLSLHGLHPKVYELTIT</sequence>
<dbReference type="Pfam" id="PF22020">
    <property type="entry name" value="RlmL_1st"/>
    <property type="match status" value="1"/>
</dbReference>
<dbReference type="AlphaFoldDB" id="A0A1A5YA32"/>
<dbReference type="Gene3D" id="3.30.2130.30">
    <property type="match status" value="1"/>
</dbReference>
<proteinExistence type="predicted"/>
<reference evidence="5 6" key="1">
    <citation type="submission" date="2016-05" db="EMBL/GenBank/DDBJ databases">
        <title>Paenibacillus oryzae. sp. nov., isolated from the rice root.</title>
        <authorList>
            <person name="Zhang J."/>
            <person name="Zhang X."/>
        </authorList>
    </citation>
    <scope>NUCLEOTIDE SEQUENCE [LARGE SCALE GENOMIC DNA]</scope>
    <source>
        <strain evidence="5 6">1DrF-4</strain>
    </source>
</reference>
<dbReference type="CDD" id="cd02440">
    <property type="entry name" value="AdoMet_MTases"/>
    <property type="match status" value="1"/>
</dbReference>
<dbReference type="GO" id="GO:0003676">
    <property type="term" value="F:nucleic acid binding"/>
    <property type="evidence" value="ECO:0007669"/>
    <property type="project" value="InterPro"/>
</dbReference>
<evidence type="ECO:0000256" key="2">
    <source>
        <dbReference type="ARBA" id="ARBA00022679"/>
    </source>
</evidence>
<protein>
    <submittedName>
        <fullName evidence="5">Uncharacterized protein</fullName>
    </submittedName>
</protein>
<dbReference type="InterPro" id="IPR054170">
    <property type="entry name" value="RlmL_1st"/>
</dbReference>
<dbReference type="PANTHER" id="PTHR14911:SF13">
    <property type="entry name" value="TRNA (GUANINE(6)-N2)-METHYLTRANSFERASE THUMP3"/>
    <property type="match status" value="1"/>
</dbReference>
<keyword evidence="2" id="KW-0808">Transferase</keyword>
<dbReference type="CDD" id="cd11715">
    <property type="entry name" value="THUMP_AdoMetMT"/>
    <property type="match status" value="1"/>
</dbReference>
<dbReference type="PANTHER" id="PTHR14911">
    <property type="entry name" value="THUMP DOMAIN-CONTAINING"/>
    <property type="match status" value="1"/>
</dbReference>
<comment type="caution">
    <text evidence="5">The sequence shown here is derived from an EMBL/GenBank/DDBJ whole genome shotgun (WGS) entry which is preliminary data.</text>
</comment>
<dbReference type="InterPro" id="IPR002052">
    <property type="entry name" value="DNA_methylase_N6_adenine_CS"/>
</dbReference>
<organism evidence="5 6">
    <name type="scientific">Paenibacillus oryzae</name>
    <dbReference type="NCBI Taxonomy" id="1844972"/>
    <lineage>
        <taxon>Bacteria</taxon>
        <taxon>Bacillati</taxon>
        <taxon>Bacillota</taxon>
        <taxon>Bacilli</taxon>
        <taxon>Bacillales</taxon>
        <taxon>Paenibacillaceae</taxon>
        <taxon>Paenibacillus</taxon>
    </lineage>
</organism>
<dbReference type="GO" id="GO:0030488">
    <property type="term" value="P:tRNA methylation"/>
    <property type="evidence" value="ECO:0007669"/>
    <property type="project" value="TreeGrafter"/>
</dbReference>
<feature type="domain" description="Ribosomal RNA large subunit methyltransferase K/L-like methyltransferase" evidence="3">
    <location>
        <begin position="171"/>
        <end position="328"/>
    </location>
</feature>
<dbReference type="Proteomes" id="UP000092024">
    <property type="component" value="Unassembled WGS sequence"/>
</dbReference>
<evidence type="ECO:0000313" key="6">
    <source>
        <dbReference type="Proteomes" id="UP000092024"/>
    </source>
</evidence>
<accession>A0A1A5YA32</accession>
<evidence type="ECO:0000256" key="1">
    <source>
        <dbReference type="ARBA" id="ARBA00022603"/>
    </source>
</evidence>
<keyword evidence="6" id="KW-1185">Reference proteome</keyword>
<dbReference type="RefSeq" id="WP_068687339.1">
    <property type="nucleotide sequence ID" value="NZ_LYPA01000080.1"/>
</dbReference>